<proteinExistence type="predicted"/>
<evidence type="ECO:0000313" key="3">
    <source>
        <dbReference type="Proteomes" id="UP000194127"/>
    </source>
</evidence>
<sequence length="225" mass="24678">MSECCGLSILAVSVAWNISVTERQDAAPGEWQRYVAIAPGEWDHGDRASRRALVPMGFPWIRNMAAHSGSCGERIRARVWVHSTARHGVRLPWSSPSPGVVARMREYPRNTGTLDASRQRATVYVHTGRADPETGPDAGPLTPCERPRRMDTGMSLTRRHQQTPRPALRVTARNTAAAAHVSLTAVRAWTRHRQPRRPACGTRAGSTVQRAHGVSVLPRGHTAAP</sequence>
<dbReference type="AlphaFoldDB" id="A0A1X6NBW2"/>
<evidence type="ECO:0000313" key="2">
    <source>
        <dbReference type="EMBL" id="OSX66139.1"/>
    </source>
</evidence>
<organism evidence="2 3">
    <name type="scientific">Postia placenta MAD-698-R-SB12</name>
    <dbReference type="NCBI Taxonomy" id="670580"/>
    <lineage>
        <taxon>Eukaryota</taxon>
        <taxon>Fungi</taxon>
        <taxon>Dikarya</taxon>
        <taxon>Basidiomycota</taxon>
        <taxon>Agaricomycotina</taxon>
        <taxon>Agaricomycetes</taxon>
        <taxon>Polyporales</taxon>
        <taxon>Adustoporiaceae</taxon>
        <taxon>Rhodonia</taxon>
    </lineage>
</organism>
<reference evidence="2 3" key="1">
    <citation type="submission" date="2017-04" db="EMBL/GenBank/DDBJ databases">
        <title>Genome Sequence of the Model Brown-Rot Fungus Postia placenta SB12.</title>
        <authorList>
            <consortium name="DOE Joint Genome Institute"/>
            <person name="Gaskell J."/>
            <person name="Kersten P."/>
            <person name="Larrondo L.F."/>
            <person name="Canessa P."/>
            <person name="Martinez D."/>
            <person name="Hibbett D."/>
            <person name="Schmoll M."/>
            <person name="Kubicek C.P."/>
            <person name="Martinez A.T."/>
            <person name="Yadav J."/>
            <person name="Master E."/>
            <person name="Magnuson J.K."/>
            <person name="James T."/>
            <person name="Yaver D."/>
            <person name="Berka R."/>
            <person name="Labutti K."/>
            <person name="Lipzen A."/>
            <person name="Aerts A."/>
            <person name="Barry K."/>
            <person name="Henrissat B."/>
            <person name="Blanchette R."/>
            <person name="Grigoriev I."/>
            <person name="Cullen D."/>
        </authorList>
    </citation>
    <scope>NUCLEOTIDE SEQUENCE [LARGE SCALE GENOMIC DNA]</scope>
    <source>
        <strain evidence="2 3">MAD-698-R-SB12</strain>
    </source>
</reference>
<dbReference type="Proteomes" id="UP000194127">
    <property type="component" value="Unassembled WGS sequence"/>
</dbReference>
<protein>
    <submittedName>
        <fullName evidence="2">Uncharacterized protein</fullName>
    </submittedName>
</protein>
<feature type="region of interest" description="Disordered" evidence="1">
    <location>
        <begin position="128"/>
        <end position="148"/>
    </location>
</feature>
<accession>A0A1X6NBW2</accession>
<gene>
    <name evidence="2" type="ORF">POSPLADRAFT_1052810</name>
</gene>
<name>A0A1X6NBW2_9APHY</name>
<keyword evidence="3" id="KW-1185">Reference proteome</keyword>
<dbReference type="EMBL" id="KZ110592">
    <property type="protein sequence ID" value="OSX66139.1"/>
    <property type="molecule type" value="Genomic_DNA"/>
</dbReference>
<dbReference type="GeneID" id="36325267"/>
<evidence type="ECO:0000256" key="1">
    <source>
        <dbReference type="SAM" id="MobiDB-lite"/>
    </source>
</evidence>
<dbReference type="RefSeq" id="XP_024342933.1">
    <property type="nucleotide sequence ID" value="XM_024480317.1"/>
</dbReference>